<evidence type="ECO:0000313" key="2">
    <source>
        <dbReference type="Proteomes" id="UP000243502"/>
    </source>
</evidence>
<evidence type="ECO:0008006" key="3">
    <source>
        <dbReference type="Google" id="ProtNLM"/>
    </source>
</evidence>
<accession>A0A2I8F438</accession>
<evidence type="ECO:0000313" key="1">
    <source>
        <dbReference type="EMBL" id="AUT66470.1"/>
    </source>
</evidence>
<dbReference type="Proteomes" id="UP000243502">
    <property type="component" value="Chromosome 4"/>
</dbReference>
<dbReference type="SUPFAM" id="SSF53335">
    <property type="entry name" value="S-adenosyl-L-methionine-dependent methyltransferases"/>
    <property type="match status" value="1"/>
</dbReference>
<dbReference type="KEGG" id="pter:C2L65_43115"/>
<name>A0A2I8F438_9BURK</name>
<sequence length="142" mass="15782">MRHLRELDLSRVVTQVRPDRFWAVDQDANSLAEVERCFGSLRVCLDRRNIRDIVSGQVTYDRLGLAYAAGLYDYLTAEAAQALTLRLFNMLAPGGTLLIANFSDGYPGRRLHGGGNGLVAYLPGRETHADTLVRYHSSPGLF</sequence>
<reference evidence="1 2" key="1">
    <citation type="submission" date="2018-01" db="EMBL/GenBank/DDBJ databases">
        <title>Species boundaries and ecological features among Paraburkholderia terrae DSMZ17804T, P. hospita DSMZ17164T and P. caribensis DSMZ13236T.</title>
        <authorList>
            <person name="Pratama A.A."/>
        </authorList>
    </citation>
    <scope>NUCLEOTIDE SEQUENCE [LARGE SCALE GENOMIC DNA]</scope>
    <source>
        <strain evidence="1 2">DSM 17804</strain>
    </source>
</reference>
<proteinExistence type="predicted"/>
<dbReference type="InterPro" id="IPR029063">
    <property type="entry name" value="SAM-dependent_MTases_sf"/>
</dbReference>
<protein>
    <recommendedName>
        <fullName evidence="3">Class I SAM-dependent methyltransferase</fullName>
    </recommendedName>
</protein>
<gene>
    <name evidence="1" type="ORF">C2L65_43115</name>
</gene>
<dbReference type="Gene3D" id="3.40.50.150">
    <property type="entry name" value="Vaccinia Virus protein VP39"/>
    <property type="match status" value="1"/>
</dbReference>
<organism evidence="1 2">
    <name type="scientific">Paraburkholderia terrae</name>
    <dbReference type="NCBI Taxonomy" id="311230"/>
    <lineage>
        <taxon>Bacteria</taxon>
        <taxon>Pseudomonadati</taxon>
        <taxon>Pseudomonadota</taxon>
        <taxon>Betaproteobacteria</taxon>
        <taxon>Burkholderiales</taxon>
        <taxon>Burkholderiaceae</taxon>
        <taxon>Paraburkholderia</taxon>
    </lineage>
</organism>
<dbReference type="AlphaFoldDB" id="A0A2I8F438"/>
<dbReference type="EMBL" id="CP026114">
    <property type="protein sequence ID" value="AUT66470.1"/>
    <property type="molecule type" value="Genomic_DNA"/>
</dbReference>